<reference evidence="2" key="1">
    <citation type="submission" date="2020-08" db="EMBL/GenBank/DDBJ databases">
        <title>Multicomponent nature underlies the extraordinary mechanical properties of spider dragline silk.</title>
        <authorList>
            <person name="Kono N."/>
            <person name="Nakamura H."/>
            <person name="Mori M."/>
            <person name="Yoshida Y."/>
            <person name="Ohtoshi R."/>
            <person name="Malay A.D."/>
            <person name="Moran D.A.P."/>
            <person name="Tomita M."/>
            <person name="Numata K."/>
            <person name="Arakawa K."/>
        </authorList>
    </citation>
    <scope>NUCLEOTIDE SEQUENCE</scope>
</reference>
<gene>
    <name evidence="2" type="ORF">TNIN_741</name>
</gene>
<protein>
    <submittedName>
        <fullName evidence="2">Uncharacterized protein</fullName>
    </submittedName>
</protein>
<dbReference type="AlphaFoldDB" id="A0A8X6X1E4"/>
<keyword evidence="3" id="KW-1185">Reference proteome</keyword>
<name>A0A8X6X1E4_9ARAC</name>
<organism evidence="2 3">
    <name type="scientific">Trichonephila inaurata madagascariensis</name>
    <dbReference type="NCBI Taxonomy" id="2747483"/>
    <lineage>
        <taxon>Eukaryota</taxon>
        <taxon>Metazoa</taxon>
        <taxon>Ecdysozoa</taxon>
        <taxon>Arthropoda</taxon>
        <taxon>Chelicerata</taxon>
        <taxon>Arachnida</taxon>
        <taxon>Araneae</taxon>
        <taxon>Araneomorphae</taxon>
        <taxon>Entelegynae</taxon>
        <taxon>Araneoidea</taxon>
        <taxon>Nephilidae</taxon>
        <taxon>Trichonephila</taxon>
        <taxon>Trichonephila inaurata</taxon>
    </lineage>
</organism>
<evidence type="ECO:0000313" key="3">
    <source>
        <dbReference type="Proteomes" id="UP000886998"/>
    </source>
</evidence>
<evidence type="ECO:0000256" key="1">
    <source>
        <dbReference type="SAM" id="MobiDB-lite"/>
    </source>
</evidence>
<feature type="non-terminal residue" evidence="2">
    <location>
        <position position="50"/>
    </location>
</feature>
<proteinExistence type="predicted"/>
<evidence type="ECO:0000313" key="2">
    <source>
        <dbReference type="EMBL" id="GFY45193.1"/>
    </source>
</evidence>
<dbReference type="Proteomes" id="UP000886998">
    <property type="component" value="Unassembled WGS sequence"/>
</dbReference>
<dbReference type="EMBL" id="BMAV01004684">
    <property type="protein sequence ID" value="GFY45193.1"/>
    <property type="molecule type" value="Genomic_DNA"/>
</dbReference>
<feature type="region of interest" description="Disordered" evidence="1">
    <location>
        <begin position="1"/>
        <end position="28"/>
    </location>
</feature>
<comment type="caution">
    <text evidence="2">The sequence shown here is derived from an EMBL/GenBank/DDBJ whole genome shotgun (WGS) entry which is preliminary data.</text>
</comment>
<dbReference type="OrthoDB" id="6422526at2759"/>
<accession>A0A8X6X1E4</accession>
<sequence>MSRAKSLEGFDNDLEDEPSGIRSHLSGAPSVIITENELVSSQLYKDRKGE</sequence>